<geneLocation type="plasmid" evidence="1 2">
    <name>4</name>
</geneLocation>
<dbReference type="AlphaFoldDB" id="A0A3P4AWZ6"/>
<name>A0A3P4AWZ6_THETH</name>
<evidence type="ECO:0000313" key="1">
    <source>
        <dbReference type="EMBL" id="VCU54958.1"/>
    </source>
</evidence>
<dbReference type="RefSeq" id="WP_014511102.1">
    <property type="nucleotide sequence ID" value="NZ_LR027520.1"/>
</dbReference>
<dbReference type="EMBL" id="LR027520">
    <property type="protein sequence ID" value="VCU54958.1"/>
    <property type="molecule type" value="Genomic_DNA"/>
</dbReference>
<sequence>MASGLTPKGEALYHWDIYALLYAPQEVYFGHETQVNVNLIETVSLPDGSERVYLSPTKRRGVERRALLYAPVERNGQHLYLTDLLNCGIPNTCGRENCPVCRVYGALVTERRGNIERTTFIGRLTHGGGVSIPAWQPLEKQRAMHPSDLRRESGEEPQPFRRQYGAPGLLFPVYNHVLAASEREFRAVAYAFLASLPRLGAGNPKGLDLYEDETFGPYLVLDRYKAPLGRRVVLPPTLKDPGEALAEFRRRAEDAPEGGALFQRHRGRAALEALRRLAKAFVEEDLPALASAS</sequence>
<keyword evidence="1" id="KW-0614">Plasmid</keyword>
<evidence type="ECO:0000313" key="2">
    <source>
        <dbReference type="Proteomes" id="UP000279841"/>
    </source>
</evidence>
<dbReference type="Proteomes" id="UP000279841">
    <property type="component" value="Plasmid 4"/>
</dbReference>
<gene>
    <name evidence="1" type="ORF">TTHNP4_00408</name>
</gene>
<protein>
    <submittedName>
        <fullName evidence="1">Uncharacterized protein</fullName>
    </submittedName>
</protein>
<reference evidence="1 2" key="1">
    <citation type="submission" date="2018-10" db="EMBL/GenBank/DDBJ databases">
        <authorList>
            <person name="Peiro R."/>
            <person name="Begona"/>
            <person name="Cbmso G."/>
            <person name="Lopez M."/>
            <person name="Gonzalez S."/>
            <person name="Sacristan E."/>
            <person name="Castillo E."/>
        </authorList>
    </citation>
    <scope>NUCLEOTIDE SEQUENCE [LARGE SCALE GENOMIC DNA]</scope>
    <source>
        <strain evidence="1">TTHNAR1</strain>
        <plasmid evidence="2">4</plasmid>
    </source>
</reference>
<organism evidence="1 2">
    <name type="scientific">Thermus thermophilus</name>
    <dbReference type="NCBI Taxonomy" id="274"/>
    <lineage>
        <taxon>Bacteria</taxon>
        <taxon>Thermotogati</taxon>
        <taxon>Deinococcota</taxon>
        <taxon>Deinococci</taxon>
        <taxon>Thermales</taxon>
        <taxon>Thermaceae</taxon>
        <taxon>Thermus</taxon>
    </lineage>
</organism>
<accession>A0A3P4AWZ6</accession>
<proteinExistence type="predicted"/>